<gene>
    <name evidence="5" type="ORF">LQ567_03955</name>
</gene>
<keyword evidence="1" id="KW-0805">Transcription regulation</keyword>
<comment type="caution">
    <text evidence="5">The sequence shown here is derived from an EMBL/GenBank/DDBJ whole genome shotgun (WGS) entry which is preliminary data.</text>
</comment>
<keyword evidence="6" id="KW-1185">Reference proteome</keyword>
<evidence type="ECO:0000313" key="6">
    <source>
        <dbReference type="Proteomes" id="UP001199816"/>
    </source>
</evidence>
<organism evidence="5 6">
    <name type="scientific">Niabella pedocola</name>
    <dbReference type="NCBI Taxonomy" id="1752077"/>
    <lineage>
        <taxon>Bacteria</taxon>
        <taxon>Pseudomonadati</taxon>
        <taxon>Bacteroidota</taxon>
        <taxon>Chitinophagia</taxon>
        <taxon>Chitinophagales</taxon>
        <taxon>Chitinophagaceae</taxon>
        <taxon>Niabella</taxon>
    </lineage>
</organism>
<dbReference type="RefSeq" id="WP_231002807.1">
    <property type="nucleotide sequence ID" value="NZ_JAJNEC010000004.1"/>
</dbReference>
<protein>
    <submittedName>
        <fullName evidence="5">AraC family transcriptional regulator</fullName>
    </submittedName>
</protein>
<dbReference type="Pfam" id="PF12833">
    <property type="entry name" value="HTH_18"/>
    <property type="match status" value="1"/>
</dbReference>
<dbReference type="Gene3D" id="1.10.10.60">
    <property type="entry name" value="Homeodomain-like"/>
    <property type="match status" value="1"/>
</dbReference>
<dbReference type="InterPro" id="IPR018060">
    <property type="entry name" value="HTH_AraC"/>
</dbReference>
<evidence type="ECO:0000313" key="5">
    <source>
        <dbReference type="EMBL" id="MCD2421902.1"/>
    </source>
</evidence>
<sequence>MDKKQTTIKRNEEITERYLQFLDQHLDDVVSGHAAEMMQLAEIATRLFISHQHLTDTVQKTTGHHPCYFYDLKIIDRARQMLRETDWSVAVIALKLTYDPSNFSKFFRKFTGMTPGTYRAQHPDKKPKSSP</sequence>
<dbReference type="EMBL" id="JAJNEC010000004">
    <property type="protein sequence ID" value="MCD2421902.1"/>
    <property type="molecule type" value="Genomic_DNA"/>
</dbReference>
<dbReference type="PANTHER" id="PTHR43280:SF2">
    <property type="entry name" value="HTH-TYPE TRANSCRIPTIONAL REGULATOR EXSA"/>
    <property type="match status" value="1"/>
</dbReference>
<dbReference type="PROSITE" id="PS01124">
    <property type="entry name" value="HTH_ARAC_FAMILY_2"/>
    <property type="match status" value="1"/>
</dbReference>
<dbReference type="InterPro" id="IPR009057">
    <property type="entry name" value="Homeodomain-like_sf"/>
</dbReference>
<feature type="domain" description="HTH araC/xylS-type" evidence="4">
    <location>
        <begin position="16"/>
        <end position="121"/>
    </location>
</feature>
<dbReference type="SUPFAM" id="SSF46689">
    <property type="entry name" value="Homeodomain-like"/>
    <property type="match status" value="1"/>
</dbReference>
<evidence type="ECO:0000256" key="1">
    <source>
        <dbReference type="ARBA" id="ARBA00023015"/>
    </source>
</evidence>
<evidence type="ECO:0000256" key="2">
    <source>
        <dbReference type="ARBA" id="ARBA00023125"/>
    </source>
</evidence>
<keyword evidence="2" id="KW-0238">DNA-binding</keyword>
<dbReference type="SMART" id="SM00342">
    <property type="entry name" value="HTH_ARAC"/>
    <property type="match status" value="1"/>
</dbReference>
<name>A0ABS8PLB7_9BACT</name>
<keyword evidence="3" id="KW-0804">Transcription</keyword>
<evidence type="ECO:0000256" key="3">
    <source>
        <dbReference type="ARBA" id="ARBA00023163"/>
    </source>
</evidence>
<accession>A0ABS8PLB7</accession>
<proteinExistence type="predicted"/>
<dbReference type="Proteomes" id="UP001199816">
    <property type="component" value="Unassembled WGS sequence"/>
</dbReference>
<evidence type="ECO:0000259" key="4">
    <source>
        <dbReference type="PROSITE" id="PS01124"/>
    </source>
</evidence>
<reference evidence="5 6" key="1">
    <citation type="submission" date="2021-11" db="EMBL/GenBank/DDBJ databases">
        <title>Genomic of Niabella pedocola.</title>
        <authorList>
            <person name="Wu T."/>
        </authorList>
    </citation>
    <scope>NUCLEOTIDE SEQUENCE [LARGE SCALE GENOMIC DNA]</scope>
    <source>
        <strain evidence="5 6">JCM 31011</strain>
    </source>
</reference>
<dbReference type="PANTHER" id="PTHR43280">
    <property type="entry name" value="ARAC-FAMILY TRANSCRIPTIONAL REGULATOR"/>
    <property type="match status" value="1"/>
</dbReference>